<organism evidence="9 10">
    <name type="scientific">Candidatus Falkowbacteria bacterium CG10_big_fil_rev_8_21_14_0_10_38_22</name>
    <dbReference type="NCBI Taxonomy" id="1974564"/>
    <lineage>
        <taxon>Bacteria</taxon>
        <taxon>Candidatus Falkowiibacteriota</taxon>
    </lineage>
</organism>
<evidence type="ECO:0000259" key="8">
    <source>
        <dbReference type="SMART" id="SM01383"/>
    </source>
</evidence>
<keyword evidence="2 5" id="KW-0689">Ribosomal protein</keyword>
<dbReference type="Pfam" id="PF03947">
    <property type="entry name" value="Ribosomal_L2_C"/>
    <property type="match status" value="1"/>
</dbReference>
<evidence type="ECO:0000256" key="4">
    <source>
        <dbReference type="ARBA" id="ARBA00035242"/>
    </source>
</evidence>
<dbReference type="InterPro" id="IPR002171">
    <property type="entry name" value="Ribosomal_uL2"/>
</dbReference>
<dbReference type="PROSITE" id="PS00467">
    <property type="entry name" value="RIBOSOMAL_L2"/>
    <property type="match status" value="1"/>
</dbReference>
<dbReference type="GO" id="GO:0019843">
    <property type="term" value="F:rRNA binding"/>
    <property type="evidence" value="ECO:0007669"/>
    <property type="project" value="UniProtKB-UniRule"/>
</dbReference>
<dbReference type="Gene3D" id="2.30.30.30">
    <property type="match status" value="1"/>
</dbReference>
<dbReference type="InterPro" id="IPR014722">
    <property type="entry name" value="Rib_uL2_dom2"/>
</dbReference>
<accession>A0A2M6WPU6</accession>
<evidence type="ECO:0000256" key="5">
    <source>
        <dbReference type="HAMAP-Rule" id="MF_01320"/>
    </source>
</evidence>
<evidence type="ECO:0000256" key="1">
    <source>
        <dbReference type="ARBA" id="ARBA00005636"/>
    </source>
</evidence>
<feature type="domain" description="Large ribosomal subunit protein uL2 C-terminal" evidence="7">
    <location>
        <begin position="125"/>
        <end position="254"/>
    </location>
</feature>
<evidence type="ECO:0000313" key="10">
    <source>
        <dbReference type="Proteomes" id="UP000228964"/>
    </source>
</evidence>
<evidence type="ECO:0000256" key="6">
    <source>
        <dbReference type="SAM" id="MobiDB-lite"/>
    </source>
</evidence>
<dbReference type="InterPro" id="IPR012340">
    <property type="entry name" value="NA-bd_OB-fold"/>
</dbReference>
<dbReference type="InterPro" id="IPR005880">
    <property type="entry name" value="Ribosomal_uL2_bac/org-type"/>
</dbReference>
<dbReference type="GO" id="GO:0003735">
    <property type="term" value="F:structural constituent of ribosome"/>
    <property type="evidence" value="ECO:0007669"/>
    <property type="project" value="InterPro"/>
</dbReference>
<dbReference type="GO" id="GO:0016740">
    <property type="term" value="F:transferase activity"/>
    <property type="evidence" value="ECO:0007669"/>
    <property type="project" value="InterPro"/>
</dbReference>
<dbReference type="AlphaFoldDB" id="A0A2M6WPU6"/>
<dbReference type="InterPro" id="IPR022671">
    <property type="entry name" value="Ribosomal_uL2_CS"/>
</dbReference>
<keyword evidence="5" id="KW-0699">rRNA-binding</keyword>
<dbReference type="PANTHER" id="PTHR13691">
    <property type="entry name" value="RIBOSOMAL PROTEIN L2"/>
    <property type="match status" value="1"/>
</dbReference>
<evidence type="ECO:0000313" key="9">
    <source>
        <dbReference type="EMBL" id="PIT94809.1"/>
    </source>
</evidence>
<dbReference type="HAMAP" id="MF_01320_B">
    <property type="entry name" value="Ribosomal_uL2_B"/>
    <property type="match status" value="1"/>
</dbReference>
<comment type="caution">
    <text evidence="9">The sequence shown here is derived from an EMBL/GenBank/DDBJ whole genome shotgun (WGS) entry which is preliminary data.</text>
</comment>
<dbReference type="FunFam" id="4.10.950.10:FF:000001">
    <property type="entry name" value="50S ribosomal protein L2"/>
    <property type="match status" value="1"/>
</dbReference>
<dbReference type="InterPro" id="IPR022669">
    <property type="entry name" value="Ribosomal_uL2_C"/>
</dbReference>
<dbReference type="InterPro" id="IPR022666">
    <property type="entry name" value="Ribosomal_uL2_RNA-bd_dom"/>
</dbReference>
<dbReference type="PANTHER" id="PTHR13691:SF5">
    <property type="entry name" value="LARGE RIBOSOMAL SUBUNIT PROTEIN UL2M"/>
    <property type="match status" value="1"/>
</dbReference>
<keyword evidence="3 5" id="KW-0687">Ribonucleoprotein</keyword>
<feature type="region of interest" description="Disordered" evidence="6">
    <location>
        <begin position="222"/>
        <end position="266"/>
    </location>
</feature>
<dbReference type="InterPro" id="IPR014726">
    <property type="entry name" value="Ribosomal_uL2_dom3"/>
</dbReference>
<dbReference type="Pfam" id="PF00181">
    <property type="entry name" value="Ribosomal_L2_N"/>
    <property type="match status" value="1"/>
</dbReference>
<comment type="similarity">
    <text evidence="1 5">Belongs to the universal ribosomal protein uL2 family.</text>
</comment>
<proteinExistence type="inferred from homology"/>
<reference evidence="10" key="1">
    <citation type="submission" date="2017-09" db="EMBL/GenBank/DDBJ databases">
        <title>Depth-based differentiation of microbial function through sediment-hosted aquifers and enrichment of novel symbionts in the deep terrestrial subsurface.</title>
        <authorList>
            <person name="Probst A.J."/>
            <person name="Ladd B."/>
            <person name="Jarett J.K."/>
            <person name="Geller-Mcgrath D.E."/>
            <person name="Sieber C.M.K."/>
            <person name="Emerson J.B."/>
            <person name="Anantharaman K."/>
            <person name="Thomas B.C."/>
            <person name="Malmstrom R."/>
            <person name="Stieglmeier M."/>
            <person name="Klingl A."/>
            <person name="Woyke T."/>
            <person name="Ryan C.M."/>
            <person name="Banfield J.F."/>
        </authorList>
    </citation>
    <scope>NUCLEOTIDE SEQUENCE [LARGE SCALE GENOMIC DNA]</scope>
</reference>
<keyword evidence="5" id="KW-0694">RNA-binding</keyword>
<dbReference type="InterPro" id="IPR008991">
    <property type="entry name" value="Translation_prot_SH3-like_sf"/>
</dbReference>
<evidence type="ECO:0000256" key="2">
    <source>
        <dbReference type="ARBA" id="ARBA00022980"/>
    </source>
</evidence>
<feature type="region of interest" description="Disordered" evidence="6">
    <location>
        <begin position="1"/>
        <end position="22"/>
    </location>
</feature>
<dbReference type="GO" id="GO:0002181">
    <property type="term" value="P:cytoplasmic translation"/>
    <property type="evidence" value="ECO:0007669"/>
    <property type="project" value="TreeGrafter"/>
</dbReference>
<dbReference type="SMART" id="SM01383">
    <property type="entry name" value="Ribosomal_L2"/>
    <property type="match status" value="1"/>
</dbReference>
<comment type="subunit">
    <text evidence="5">Part of the 50S ribosomal subunit. Forms a bridge to the 30S subunit in the 70S ribosome.</text>
</comment>
<dbReference type="Gene3D" id="2.40.50.140">
    <property type="entry name" value="Nucleic acid-binding proteins"/>
    <property type="match status" value="1"/>
</dbReference>
<dbReference type="GO" id="GO:0015934">
    <property type="term" value="C:large ribosomal subunit"/>
    <property type="evidence" value="ECO:0007669"/>
    <property type="project" value="InterPro"/>
</dbReference>
<dbReference type="FunFam" id="2.40.50.140:FF:000003">
    <property type="entry name" value="50S ribosomal protein L2"/>
    <property type="match status" value="1"/>
</dbReference>
<dbReference type="SUPFAM" id="SSF50249">
    <property type="entry name" value="Nucleic acid-binding proteins"/>
    <property type="match status" value="1"/>
</dbReference>
<dbReference type="PIRSF" id="PIRSF002158">
    <property type="entry name" value="Ribosomal_L2"/>
    <property type="match status" value="1"/>
</dbReference>
<evidence type="ECO:0000259" key="7">
    <source>
        <dbReference type="SMART" id="SM01382"/>
    </source>
</evidence>
<gene>
    <name evidence="5" type="primary">rplB</name>
    <name evidence="9" type="ORF">COT96_02655</name>
</gene>
<protein>
    <recommendedName>
        <fullName evidence="4 5">Large ribosomal subunit protein uL2</fullName>
    </recommendedName>
</protein>
<dbReference type="SUPFAM" id="SSF50104">
    <property type="entry name" value="Translation proteins SH3-like domain"/>
    <property type="match status" value="1"/>
</dbReference>
<dbReference type="Proteomes" id="UP000228964">
    <property type="component" value="Unassembled WGS sequence"/>
</dbReference>
<sequence>MGIKQVKPTTPGRRGASFDDFDDITRKTPEKSLIVIRKQRSGRNNQGKITVRHRGGGAKRHLRLIDFKRDKFDIPAKVATIEYDPNRGARIALLHYQDGAKRYIIAPLGLTVGSTIVSSKNNIEIKIGNALPLKYVPAGIAVYNIELEPGQGAKLGRGAGNTIYVMGIEGKYAQIKLPSGEIRLVKGECLCTIGQVSNPDKRHIKIGKAGRMRHLGFRPTVRGSAMNPVDHPHGGGEGNQPIGLKHPKTPWGKPALGAKTRKKNKFSNKFIISRRTK</sequence>
<dbReference type="Gene3D" id="4.10.950.10">
    <property type="entry name" value="Ribosomal protein L2, domain 3"/>
    <property type="match status" value="1"/>
</dbReference>
<dbReference type="FunFam" id="2.30.30.30:FF:000001">
    <property type="entry name" value="50S ribosomal protein L2"/>
    <property type="match status" value="1"/>
</dbReference>
<name>A0A2M6WPU6_9BACT</name>
<evidence type="ECO:0000256" key="3">
    <source>
        <dbReference type="ARBA" id="ARBA00023274"/>
    </source>
</evidence>
<feature type="domain" description="Large ribosomal subunit protein uL2 RNA-binding" evidence="8">
    <location>
        <begin position="42"/>
        <end position="118"/>
    </location>
</feature>
<dbReference type="SMART" id="SM01382">
    <property type="entry name" value="Ribosomal_L2_C"/>
    <property type="match status" value="1"/>
</dbReference>
<dbReference type="NCBIfam" id="TIGR01171">
    <property type="entry name" value="rplB_bact"/>
    <property type="match status" value="1"/>
</dbReference>
<dbReference type="EMBL" id="PFAO01000066">
    <property type="protein sequence ID" value="PIT94809.1"/>
    <property type="molecule type" value="Genomic_DNA"/>
</dbReference>
<comment type="function">
    <text evidence="5">One of the primary rRNA binding proteins. Required for association of the 30S and 50S subunits to form the 70S ribosome, for tRNA binding and peptide bond formation. It has been suggested to have peptidyltransferase activity; this is somewhat controversial. Makes several contacts with the 16S rRNA in the 70S ribosome.</text>
</comment>